<accession>A0A8D8BBT8</accession>
<dbReference type="AlphaFoldDB" id="A0A8D8BBT8"/>
<organism evidence="1">
    <name type="scientific">Culex pipiens</name>
    <name type="common">House mosquito</name>
    <dbReference type="NCBI Taxonomy" id="7175"/>
    <lineage>
        <taxon>Eukaryota</taxon>
        <taxon>Metazoa</taxon>
        <taxon>Ecdysozoa</taxon>
        <taxon>Arthropoda</taxon>
        <taxon>Hexapoda</taxon>
        <taxon>Insecta</taxon>
        <taxon>Pterygota</taxon>
        <taxon>Neoptera</taxon>
        <taxon>Endopterygota</taxon>
        <taxon>Diptera</taxon>
        <taxon>Nematocera</taxon>
        <taxon>Culicoidea</taxon>
        <taxon>Culicidae</taxon>
        <taxon>Culicinae</taxon>
        <taxon>Culicini</taxon>
        <taxon>Culex</taxon>
        <taxon>Culex</taxon>
    </lineage>
</organism>
<sequence length="182" mass="20854">MWSRKLTASTTPPITKNSCTVYVLPAMAIGNHQLSNCCSNCSGFLSGIRIIGIDAWQSRIASMVSTRAPSRKSRSWRDRALREPSFFRFWDNENDRMIRVSLNVSCLTSKIVLMITRDRMPRATQLKTSSIESDGRSNFSSETQFRICAVEFSWYRFHTRLSEHLFIRPVRSPRSSVAIVSH</sequence>
<protein>
    <submittedName>
        <fullName evidence="1">(northern house mosquito) hypothetical protein</fullName>
    </submittedName>
</protein>
<evidence type="ECO:0000313" key="1">
    <source>
        <dbReference type="EMBL" id="CAG6472906.1"/>
    </source>
</evidence>
<dbReference type="EMBL" id="HBUE01071690">
    <property type="protein sequence ID" value="CAG6472906.1"/>
    <property type="molecule type" value="Transcribed_RNA"/>
</dbReference>
<proteinExistence type="predicted"/>
<reference evidence="1" key="1">
    <citation type="submission" date="2021-05" db="EMBL/GenBank/DDBJ databases">
        <authorList>
            <person name="Alioto T."/>
            <person name="Alioto T."/>
            <person name="Gomez Garrido J."/>
        </authorList>
    </citation>
    <scope>NUCLEOTIDE SEQUENCE</scope>
</reference>
<name>A0A8D8BBT8_CULPI</name>